<sequence>MSKWFAIALLISGAVFGVQAADKIYQWVDENGITHFSDRPQVGATELKVDVAPPATDGPIVTPRTPLKKKQKPIQYQVNITSPSHEQTIRDNEGKISISASSTPVPLNSMGYKLVLDGVPQGQITKMGSFQLTNIDRGAHTIQVQLVDDSGKEIASSKPITVFLHRANAFGAGAAAAGGG</sequence>
<gene>
    <name evidence="3" type="ORF">SNR37_000377</name>
</gene>
<evidence type="ECO:0000256" key="1">
    <source>
        <dbReference type="SAM" id="SignalP"/>
    </source>
</evidence>
<protein>
    <submittedName>
        <fullName evidence="3">DUF4124 domain-containing protein</fullName>
    </submittedName>
</protein>
<name>A0ABU7G9D0_9ALTE</name>
<evidence type="ECO:0000313" key="3">
    <source>
        <dbReference type="EMBL" id="MEE1675055.1"/>
    </source>
</evidence>
<dbReference type="InterPro" id="IPR013783">
    <property type="entry name" value="Ig-like_fold"/>
</dbReference>
<comment type="caution">
    <text evidence="3">The sequence shown here is derived from an EMBL/GenBank/DDBJ whole genome shotgun (WGS) entry which is preliminary data.</text>
</comment>
<dbReference type="InterPro" id="IPR025392">
    <property type="entry name" value="DUF4124"/>
</dbReference>
<keyword evidence="1" id="KW-0732">Signal</keyword>
<dbReference type="EMBL" id="JAYDYW010000011">
    <property type="protein sequence ID" value="MEE1675055.1"/>
    <property type="molecule type" value="Genomic_DNA"/>
</dbReference>
<feature type="chain" id="PRO_5047023995" evidence="1">
    <location>
        <begin position="21"/>
        <end position="180"/>
    </location>
</feature>
<feature type="domain" description="DUF4124" evidence="2">
    <location>
        <begin position="15"/>
        <end position="56"/>
    </location>
</feature>
<dbReference type="Pfam" id="PF13511">
    <property type="entry name" value="DUF4124"/>
    <property type="match status" value="1"/>
</dbReference>
<evidence type="ECO:0000259" key="2">
    <source>
        <dbReference type="Pfam" id="PF13511"/>
    </source>
</evidence>
<dbReference type="Proteomes" id="UP001310248">
    <property type="component" value="Unassembled WGS sequence"/>
</dbReference>
<dbReference type="Gene3D" id="2.60.40.10">
    <property type="entry name" value="Immunoglobulins"/>
    <property type="match status" value="1"/>
</dbReference>
<dbReference type="RefSeq" id="WP_163133874.1">
    <property type="nucleotide sequence ID" value="NZ_JAYDYW010000011.1"/>
</dbReference>
<accession>A0ABU7G9D0</accession>
<organism evidence="3 4">
    <name type="scientific">Agarivorans aestuarii</name>
    <dbReference type="NCBI Taxonomy" id="1563703"/>
    <lineage>
        <taxon>Bacteria</taxon>
        <taxon>Pseudomonadati</taxon>
        <taxon>Pseudomonadota</taxon>
        <taxon>Gammaproteobacteria</taxon>
        <taxon>Alteromonadales</taxon>
        <taxon>Alteromonadaceae</taxon>
        <taxon>Agarivorans</taxon>
    </lineage>
</organism>
<reference evidence="3 4" key="2">
    <citation type="submission" date="2023-12" db="EMBL/GenBank/DDBJ databases">
        <authorList>
            <consortium name="Cladostephus spongiosus"/>
            <person name="Lorente B."/>
            <person name="Cabral C."/>
            <person name="Frias J."/>
            <person name="Faria J."/>
            <person name="Toubarro D."/>
        </authorList>
    </citation>
    <scope>NUCLEOTIDE SEQUENCE [LARGE SCALE GENOMIC DNA]</scope>
    <source>
        <strain evidence="3 4">ZMCS4</strain>
    </source>
</reference>
<feature type="signal peptide" evidence="1">
    <location>
        <begin position="1"/>
        <end position="20"/>
    </location>
</feature>
<keyword evidence="4" id="KW-1185">Reference proteome</keyword>
<evidence type="ECO:0000313" key="4">
    <source>
        <dbReference type="Proteomes" id="UP001310248"/>
    </source>
</evidence>
<proteinExistence type="predicted"/>
<reference evidence="4" key="1">
    <citation type="submission" date="2023-07" db="EMBL/GenBank/DDBJ databases">
        <title>Draft genome sequence of Agarivorans aestuarii strain ZMCS4, a CAZymes producing bacteria isolated from the marine brown algae Clodostephus spongiosus.</title>
        <authorList>
            <person name="Lorente B."/>
            <person name="Cabral C."/>
            <person name="Frias J."/>
            <person name="Faria J."/>
            <person name="Toubarro D."/>
        </authorList>
    </citation>
    <scope>NUCLEOTIDE SEQUENCE [LARGE SCALE GENOMIC DNA]</scope>
    <source>
        <strain evidence="4">ZMCS4</strain>
    </source>
</reference>